<feature type="transmembrane region" description="Helical" evidence="6">
    <location>
        <begin position="94"/>
        <end position="116"/>
    </location>
</feature>
<dbReference type="InterPro" id="IPR043428">
    <property type="entry name" value="LivM-like"/>
</dbReference>
<evidence type="ECO:0000256" key="1">
    <source>
        <dbReference type="ARBA" id="ARBA00004651"/>
    </source>
</evidence>
<dbReference type="PANTHER" id="PTHR30482">
    <property type="entry name" value="HIGH-AFFINITY BRANCHED-CHAIN AMINO ACID TRANSPORT SYSTEM PERMEASE"/>
    <property type="match status" value="1"/>
</dbReference>
<dbReference type="GO" id="GO:0015658">
    <property type="term" value="F:branched-chain amino acid transmembrane transporter activity"/>
    <property type="evidence" value="ECO:0007669"/>
    <property type="project" value="InterPro"/>
</dbReference>
<evidence type="ECO:0000313" key="8">
    <source>
        <dbReference type="Proteomes" id="UP001163687"/>
    </source>
</evidence>
<comment type="subcellular location">
    <subcellularLocation>
        <location evidence="1">Cell membrane</location>
        <topology evidence="1">Multi-pass membrane protein</topology>
    </subcellularLocation>
</comment>
<dbReference type="Pfam" id="PF02653">
    <property type="entry name" value="BPD_transp_2"/>
    <property type="match status" value="1"/>
</dbReference>
<keyword evidence="4 6" id="KW-1133">Transmembrane helix</keyword>
<feature type="transmembrane region" description="Helical" evidence="6">
    <location>
        <begin position="41"/>
        <end position="61"/>
    </location>
</feature>
<gene>
    <name evidence="7" type="ORF">caldi_11790</name>
</gene>
<reference evidence="7" key="1">
    <citation type="submission" date="2022-03" db="EMBL/GenBank/DDBJ databases">
        <title>Complete genome sequence of Caldinitratiruptor microaerophilus.</title>
        <authorList>
            <person name="Mukaiyama R."/>
            <person name="Nishiyama T."/>
            <person name="Ueda K."/>
        </authorList>
    </citation>
    <scope>NUCLEOTIDE SEQUENCE</scope>
    <source>
        <strain evidence="7">JCM 16183</strain>
    </source>
</reference>
<keyword evidence="3 6" id="KW-0812">Transmembrane</keyword>
<dbReference type="GO" id="GO:0005886">
    <property type="term" value="C:plasma membrane"/>
    <property type="evidence" value="ECO:0007669"/>
    <property type="project" value="UniProtKB-SubCell"/>
</dbReference>
<name>A0AA35CIX4_9FIRM</name>
<feature type="transmembrane region" description="Helical" evidence="6">
    <location>
        <begin position="163"/>
        <end position="182"/>
    </location>
</feature>
<evidence type="ECO:0000256" key="6">
    <source>
        <dbReference type="SAM" id="Phobius"/>
    </source>
</evidence>
<feature type="transmembrane region" description="Helical" evidence="6">
    <location>
        <begin position="212"/>
        <end position="230"/>
    </location>
</feature>
<keyword evidence="5 6" id="KW-0472">Membrane</keyword>
<dbReference type="EMBL" id="AP025628">
    <property type="protein sequence ID" value="BDG60089.1"/>
    <property type="molecule type" value="Genomic_DNA"/>
</dbReference>
<feature type="transmembrane region" description="Helical" evidence="6">
    <location>
        <begin position="68"/>
        <end position="88"/>
    </location>
</feature>
<dbReference type="AlphaFoldDB" id="A0AA35CIX4"/>
<dbReference type="RefSeq" id="WP_264844154.1">
    <property type="nucleotide sequence ID" value="NZ_AP025628.1"/>
</dbReference>
<feature type="transmembrane region" description="Helical" evidence="6">
    <location>
        <begin position="279"/>
        <end position="301"/>
    </location>
</feature>
<dbReference type="KEGG" id="cmic:caldi_11790"/>
<evidence type="ECO:0000256" key="5">
    <source>
        <dbReference type="ARBA" id="ARBA00023136"/>
    </source>
</evidence>
<sequence>MSRSASVAGGPGAARLAAAALPLALALLLAAVPLFGLGPNVIRLLFVTLVWVTTSVAWNILGGITGQVSFGFAVFYGLGAYTAALLIRGGTPPLLAFLAAGAVATVASLVVGIPTFRLRGPYFAIATIGVSEAVRVTMNNLAFTGGASGYRIVERVPFNQMTHYYSALALAALAIAVSILVVRSKFGLGLMAVREDEDAAADLGLNPFKYKLLAHALAAALTGMAGGVFARYAGFIHPGGVFAFNTSVSILLMPVIGGLGTVWGPVIGGLIYGTVQEQLVAAFPNLHLLLYGSLLIVIILFEPKGIVGLVGRLARWAAGSRRQAVPVAARGASTGTGVES</sequence>
<feature type="transmembrane region" description="Helical" evidence="6">
    <location>
        <begin position="250"/>
        <end position="272"/>
    </location>
</feature>
<organism evidence="7 8">
    <name type="scientific">Caldinitratiruptor microaerophilus</name>
    <dbReference type="NCBI Taxonomy" id="671077"/>
    <lineage>
        <taxon>Bacteria</taxon>
        <taxon>Bacillati</taxon>
        <taxon>Bacillota</taxon>
        <taxon>Clostridia</taxon>
        <taxon>Eubacteriales</taxon>
        <taxon>Symbiobacteriaceae</taxon>
        <taxon>Caldinitratiruptor</taxon>
    </lineage>
</organism>
<dbReference type="PANTHER" id="PTHR30482:SF10">
    <property type="entry name" value="HIGH-AFFINITY BRANCHED-CHAIN AMINO ACID TRANSPORT PROTEIN BRAE"/>
    <property type="match status" value="1"/>
</dbReference>
<evidence type="ECO:0000313" key="7">
    <source>
        <dbReference type="EMBL" id="BDG60089.1"/>
    </source>
</evidence>
<dbReference type="InterPro" id="IPR001851">
    <property type="entry name" value="ABC_transp_permease"/>
</dbReference>
<evidence type="ECO:0000256" key="3">
    <source>
        <dbReference type="ARBA" id="ARBA00022692"/>
    </source>
</evidence>
<proteinExistence type="predicted"/>
<dbReference type="CDD" id="cd06581">
    <property type="entry name" value="TM_PBP1_LivM_like"/>
    <property type="match status" value="1"/>
</dbReference>
<dbReference type="Proteomes" id="UP001163687">
    <property type="component" value="Chromosome"/>
</dbReference>
<evidence type="ECO:0000256" key="4">
    <source>
        <dbReference type="ARBA" id="ARBA00022989"/>
    </source>
</evidence>
<accession>A0AA35CIX4</accession>
<keyword evidence="8" id="KW-1185">Reference proteome</keyword>
<keyword evidence="2" id="KW-1003">Cell membrane</keyword>
<evidence type="ECO:0000256" key="2">
    <source>
        <dbReference type="ARBA" id="ARBA00022475"/>
    </source>
</evidence>
<protein>
    <submittedName>
        <fullName evidence="7">Branched-chain amino acid ABC transporter permease</fullName>
    </submittedName>
</protein>